<reference evidence="2 3" key="1">
    <citation type="submission" date="2012-10" db="EMBL/GenBank/DDBJ databases">
        <title>Draft Genome Sequence of Paenibacillus popilliae ATCC 14706T.</title>
        <authorList>
            <person name="Iiyama K."/>
            <person name="Mori K."/>
            <person name="Mon H."/>
            <person name="Chieda Y."/>
            <person name="Lee J.M."/>
            <person name="Kusakabe T."/>
            <person name="Tashiro K."/>
            <person name="Asano S."/>
            <person name="Yasunaga-Aoki C."/>
            <person name="Shimizu S."/>
        </authorList>
    </citation>
    <scope>NUCLEOTIDE SEQUENCE [LARGE SCALE GENOMIC DNA]</scope>
    <source>
        <strain evidence="2 3">ATCC 14706</strain>
    </source>
</reference>
<sequence>MRLRLTMSAVKRLSIWVLGALIIGCSVLLWHIHATSGRAWTTLASISKPEPDEIEIYTVHSMPMNSGEEDHLLVVLTEPIHLRIIAEAISSAQPIEGMVKVAQPHFRIHYNNTNYYVWLSKDEQYGAFMNAGQSHTLYSLSDRSINQLQELFHDLHLWREPKGSNTGDES</sequence>
<keyword evidence="3" id="KW-1185">Reference proteome</keyword>
<organism evidence="2 3">
    <name type="scientific">Paenibacillus popilliae ATCC 14706</name>
    <dbReference type="NCBI Taxonomy" id="1212764"/>
    <lineage>
        <taxon>Bacteria</taxon>
        <taxon>Bacillati</taxon>
        <taxon>Bacillota</taxon>
        <taxon>Bacilli</taxon>
        <taxon>Bacillales</taxon>
        <taxon>Paenibacillaceae</taxon>
        <taxon>Paenibacillus</taxon>
    </lineage>
</organism>
<gene>
    <name evidence="2" type="ORF">PPOP_1300</name>
</gene>
<comment type="caution">
    <text evidence="2">The sequence shown here is derived from an EMBL/GenBank/DDBJ whole genome shotgun (WGS) entry which is preliminary data.</text>
</comment>
<accession>M9M3V4</accession>
<evidence type="ECO:0000313" key="2">
    <source>
        <dbReference type="EMBL" id="GAC41943.1"/>
    </source>
</evidence>
<dbReference type="AlphaFoldDB" id="M9M3V4"/>
<dbReference type="EMBL" id="BALG01000056">
    <property type="protein sequence ID" value="GAC41943.1"/>
    <property type="molecule type" value="Genomic_DNA"/>
</dbReference>
<evidence type="ECO:0000259" key="1">
    <source>
        <dbReference type="Pfam" id="PF26353"/>
    </source>
</evidence>
<evidence type="ECO:0000313" key="3">
    <source>
        <dbReference type="Proteomes" id="UP000029453"/>
    </source>
</evidence>
<dbReference type="InterPro" id="IPR058780">
    <property type="entry name" value="YhfM-like_dom"/>
</dbReference>
<dbReference type="Proteomes" id="UP000029453">
    <property type="component" value="Unassembled WGS sequence"/>
</dbReference>
<name>M9M3V4_PAEPP</name>
<feature type="domain" description="YhfM-like" evidence="1">
    <location>
        <begin position="74"/>
        <end position="153"/>
    </location>
</feature>
<dbReference type="RefSeq" id="WP_006285327.1">
    <property type="nucleotide sequence ID" value="NZ_BALG01000056.1"/>
</dbReference>
<dbReference type="Pfam" id="PF26353">
    <property type="entry name" value="YhfM"/>
    <property type="match status" value="1"/>
</dbReference>
<protein>
    <submittedName>
        <fullName evidence="2">Permease</fullName>
    </submittedName>
</protein>
<dbReference type="PROSITE" id="PS51257">
    <property type="entry name" value="PROKAR_LIPOPROTEIN"/>
    <property type="match status" value="1"/>
</dbReference>
<proteinExistence type="predicted"/>